<name>A0A4S8ZKB9_AURPU</name>
<evidence type="ECO:0000313" key="3">
    <source>
        <dbReference type="Proteomes" id="UP000310421"/>
    </source>
</evidence>
<evidence type="ECO:0000259" key="1">
    <source>
        <dbReference type="Pfam" id="PF16761"/>
    </source>
</evidence>
<gene>
    <name evidence="2" type="ORF">D6D20_01292</name>
</gene>
<dbReference type="PANTHER" id="PTHR38046">
    <property type="entry name" value="CRYPTIC LOCI REGULATOR 2"/>
    <property type="match status" value="1"/>
</dbReference>
<feature type="domain" description="Cryptic loci regulator 2 N-terminal" evidence="1">
    <location>
        <begin position="142"/>
        <end position="204"/>
    </location>
</feature>
<dbReference type="InterPro" id="IPR031915">
    <property type="entry name" value="Clr2_N"/>
</dbReference>
<dbReference type="PANTHER" id="PTHR38046:SF1">
    <property type="entry name" value="CRYPTIC LOCI REGULATOR 2"/>
    <property type="match status" value="1"/>
</dbReference>
<dbReference type="GO" id="GO:0070824">
    <property type="term" value="C:SHREC complex"/>
    <property type="evidence" value="ECO:0007669"/>
    <property type="project" value="InterPro"/>
</dbReference>
<sequence length="209" mass="23927">MGTHPYITTIPRDLTSSPINNIRQNASTMAQLNDQEKCDKHIENQTTLGLWYHNCHTSCRFSWHDKGPDYTHFLSSMNDPDHPSDLIIYRLDLLKNSDGDVSKHPTGKQDIPATVEQVENYLNLLEKEWDGEFFWSNPKDALDSLPPGYKLMYRPRGTKNNRAGDLYLWGHPSGLWFSSASRFSFHLAWLINRGKKGSCQCKPCDGVRG</sequence>
<reference evidence="2 3" key="1">
    <citation type="submission" date="2018-10" db="EMBL/GenBank/DDBJ databases">
        <title>Fifty Aureobasidium pullulans genomes reveal a recombining polyextremotolerant generalist.</title>
        <authorList>
            <person name="Gostincar C."/>
            <person name="Turk M."/>
            <person name="Zajc J."/>
            <person name="Gunde-Cimerman N."/>
        </authorList>
    </citation>
    <scope>NUCLEOTIDE SEQUENCE [LARGE SCALE GENOMIC DNA]</scope>
    <source>
        <strain evidence="2 3">EXF-10751</strain>
    </source>
</reference>
<evidence type="ECO:0000313" key="2">
    <source>
        <dbReference type="EMBL" id="THW66421.1"/>
    </source>
</evidence>
<protein>
    <recommendedName>
        <fullName evidence="1">Cryptic loci regulator 2 N-terminal domain-containing protein</fullName>
    </recommendedName>
</protein>
<organism evidence="2 3">
    <name type="scientific">Aureobasidium pullulans</name>
    <name type="common">Black yeast</name>
    <name type="synonym">Pullularia pullulans</name>
    <dbReference type="NCBI Taxonomy" id="5580"/>
    <lineage>
        <taxon>Eukaryota</taxon>
        <taxon>Fungi</taxon>
        <taxon>Dikarya</taxon>
        <taxon>Ascomycota</taxon>
        <taxon>Pezizomycotina</taxon>
        <taxon>Dothideomycetes</taxon>
        <taxon>Dothideomycetidae</taxon>
        <taxon>Dothideales</taxon>
        <taxon>Saccotheciaceae</taxon>
        <taxon>Aureobasidium</taxon>
    </lineage>
</organism>
<dbReference type="Pfam" id="PF16761">
    <property type="entry name" value="Clr2_transil"/>
    <property type="match status" value="1"/>
</dbReference>
<dbReference type="GO" id="GO:0033553">
    <property type="term" value="C:rDNA heterochromatin"/>
    <property type="evidence" value="ECO:0007669"/>
    <property type="project" value="TreeGrafter"/>
</dbReference>
<dbReference type="AlphaFoldDB" id="A0A4S8ZKB9"/>
<dbReference type="GO" id="GO:0030466">
    <property type="term" value="P:silent mating-type cassette heterochromatin formation"/>
    <property type="evidence" value="ECO:0007669"/>
    <property type="project" value="TreeGrafter"/>
</dbReference>
<dbReference type="GO" id="GO:0031934">
    <property type="term" value="C:mating-type region heterochromatin"/>
    <property type="evidence" value="ECO:0007669"/>
    <property type="project" value="TreeGrafter"/>
</dbReference>
<dbReference type="Proteomes" id="UP000310421">
    <property type="component" value="Unassembled WGS sequence"/>
</dbReference>
<accession>A0A4S8ZKB9</accession>
<comment type="caution">
    <text evidence="2">The sequence shown here is derived from an EMBL/GenBank/DDBJ whole genome shotgun (WGS) entry which is preliminary data.</text>
</comment>
<proteinExistence type="predicted"/>
<dbReference type="EMBL" id="QZAN01000007">
    <property type="protein sequence ID" value="THW66421.1"/>
    <property type="molecule type" value="Genomic_DNA"/>
</dbReference>
<dbReference type="InterPro" id="IPR038986">
    <property type="entry name" value="Clr2"/>
</dbReference>